<keyword evidence="1" id="KW-0812">Transmembrane</keyword>
<evidence type="ECO:0000313" key="3">
    <source>
        <dbReference type="RefSeq" id="XP_025833257.1"/>
    </source>
</evidence>
<dbReference type="AlphaFoldDB" id="A0A7F5RBC1"/>
<gene>
    <name evidence="3 4" type="primary">LOC112905317</name>
</gene>
<name>A0A7F5RBC1_AGRPL</name>
<accession>A0A7F5RBC1</accession>
<protein>
    <submittedName>
        <fullName evidence="3 4">Uncharacterized protein LOC112905317</fullName>
    </submittedName>
</protein>
<proteinExistence type="predicted"/>
<dbReference type="RefSeq" id="XP_025833258.1">
    <property type="nucleotide sequence ID" value="XM_025977473.1"/>
</dbReference>
<evidence type="ECO:0000313" key="4">
    <source>
        <dbReference type="RefSeq" id="XP_025833258.1"/>
    </source>
</evidence>
<evidence type="ECO:0000256" key="1">
    <source>
        <dbReference type="SAM" id="Phobius"/>
    </source>
</evidence>
<keyword evidence="2" id="KW-1185">Reference proteome</keyword>
<keyword evidence="1" id="KW-1133">Transmembrane helix</keyword>
<dbReference type="GeneID" id="112905317"/>
<dbReference type="Proteomes" id="UP000192223">
    <property type="component" value="Unplaced"/>
</dbReference>
<dbReference type="RefSeq" id="XP_025833257.1">
    <property type="nucleotide sequence ID" value="XM_025977472.1"/>
</dbReference>
<feature type="transmembrane region" description="Helical" evidence="1">
    <location>
        <begin position="6"/>
        <end position="25"/>
    </location>
</feature>
<evidence type="ECO:0000313" key="2">
    <source>
        <dbReference type="Proteomes" id="UP000192223"/>
    </source>
</evidence>
<sequence>MSSLLHIFMLRYFSIIFIIFTAFTGTDHRRSPTSPSFSCLASDSGFTIIDHGRPFTSPSFSCFATDSDFTFTDHRRHRTGPCFRCPATISASFSEHDCIFCSGNIQVT</sequence>
<reference evidence="3 4" key="1">
    <citation type="submission" date="2025-04" db="UniProtKB">
        <authorList>
            <consortium name="RefSeq"/>
        </authorList>
    </citation>
    <scope>IDENTIFICATION</scope>
    <source>
        <tissue evidence="3 4">Entire body</tissue>
    </source>
</reference>
<organism evidence="2 3">
    <name type="scientific">Agrilus planipennis</name>
    <name type="common">Emerald ash borer</name>
    <name type="synonym">Agrilus marcopoli</name>
    <dbReference type="NCBI Taxonomy" id="224129"/>
    <lineage>
        <taxon>Eukaryota</taxon>
        <taxon>Metazoa</taxon>
        <taxon>Ecdysozoa</taxon>
        <taxon>Arthropoda</taxon>
        <taxon>Hexapoda</taxon>
        <taxon>Insecta</taxon>
        <taxon>Pterygota</taxon>
        <taxon>Neoptera</taxon>
        <taxon>Endopterygota</taxon>
        <taxon>Coleoptera</taxon>
        <taxon>Polyphaga</taxon>
        <taxon>Elateriformia</taxon>
        <taxon>Buprestoidea</taxon>
        <taxon>Buprestidae</taxon>
        <taxon>Agrilinae</taxon>
        <taxon>Agrilus</taxon>
    </lineage>
</organism>
<keyword evidence="1" id="KW-0472">Membrane</keyword>
<dbReference type="KEGG" id="apln:112905317"/>